<dbReference type="AlphaFoldDB" id="A0A956N9N5"/>
<sequence>MHAPPVSGGPVMSPVMLVGQAPGDKEPKLGRPFAWTAGKTLFRWFEEAAGLDEAGFREQIYMAAVCRCFPGKRPAGGDRVPDRDEIATCARWLDREIELLRPRLVLPVGKLAIEQFTEYTRLEELVGQKLKATRCGHEFDLIPLPHPSGASPWPRVEPGKTLLAKALRLVARHEAFREASHGMPTRRLRSRKP</sequence>
<keyword evidence="4" id="KW-0378">Hydrolase</keyword>
<keyword evidence="6" id="KW-0411">Iron-sulfur</keyword>
<keyword evidence="3" id="KW-0227">DNA damage</keyword>
<keyword evidence="2" id="KW-0479">Metal-binding</keyword>
<dbReference type="Proteomes" id="UP000739538">
    <property type="component" value="Unassembled WGS sequence"/>
</dbReference>
<evidence type="ECO:0000256" key="4">
    <source>
        <dbReference type="ARBA" id="ARBA00022801"/>
    </source>
</evidence>
<accession>A0A956N9N5</accession>
<evidence type="ECO:0000313" key="9">
    <source>
        <dbReference type="EMBL" id="MCA9755260.1"/>
    </source>
</evidence>
<protein>
    <submittedName>
        <fullName evidence="9">Uracil-DNA glycosylase family protein</fullName>
    </submittedName>
</protein>
<evidence type="ECO:0000313" key="10">
    <source>
        <dbReference type="Proteomes" id="UP000739538"/>
    </source>
</evidence>
<dbReference type="EMBL" id="JAGQHS010000019">
    <property type="protein sequence ID" value="MCA9755260.1"/>
    <property type="molecule type" value="Genomic_DNA"/>
</dbReference>
<reference evidence="9" key="1">
    <citation type="submission" date="2020-04" db="EMBL/GenBank/DDBJ databases">
        <authorList>
            <person name="Zhang T."/>
        </authorList>
    </citation>
    <scope>NUCLEOTIDE SEQUENCE</scope>
    <source>
        <strain evidence="9">HKST-UBA02</strain>
    </source>
</reference>
<dbReference type="InterPro" id="IPR036895">
    <property type="entry name" value="Uracil-DNA_glycosylase-like_sf"/>
</dbReference>
<name>A0A956N9N5_UNCEI</name>
<dbReference type="GO" id="GO:0051539">
    <property type="term" value="F:4 iron, 4 sulfur cluster binding"/>
    <property type="evidence" value="ECO:0007669"/>
    <property type="project" value="UniProtKB-KW"/>
</dbReference>
<dbReference type="Gene3D" id="3.40.470.10">
    <property type="entry name" value="Uracil-DNA glycosylase-like domain"/>
    <property type="match status" value="1"/>
</dbReference>
<dbReference type="GO" id="GO:0006281">
    <property type="term" value="P:DNA repair"/>
    <property type="evidence" value="ECO:0007669"/>
    <property type="project" value="UniProtKB-KW"/>
</dbReference>
<dbReference type="SMART" id="SM00986">
    <property type="entry name" value="UDG"/>
    <property type="match status" value="1"/>
</dbReference>
<keyword evidence="1" id="KW-0004">4Fe-4S</keyword>
<evidence type="ECO:0000259" key="8">
    <source>
        <dbReference type="SMART" id="SM00986"/>
    </source>
</evidence>
<evidence type="ECO:0000256" key="1">
    <source>
        <dbReference type="ARBA" id="ARBA00022485"/>
    </source>
</evidence>
<evidence type="ECO:0000256" key="7">
    <source>
        <dbReference type="ARBA" id="ARBA00023204"/>
    </source>
</evidence>
<dbReference type="InterPro" id="IPR005122">
    <property type="entry name" value="Uracil-DNA_glycosylase-like"/>
</dbReference>
<dbReference type="PANTHER" id="PTHR33693">
    <property type="entry name" value="TYPE-5 URACIL-DNA GLYCOSYLASE"/>
    <property type="match status" value="1"/>
</dbReference>
<dbReference type="SMART" id="SM00987">
    <property type="entry name" value="UreE_C"/>
    <property type="match status" value="1"/>
</dbReference>
<evidence type="ECO:0000256" key="3">
    <source>
        <dbReference type="ARBA" id="ARBA00022763"/>
    </source>
</evidence>
<dbReference type="Pfam" id="PF03167">
    <property type="entry name" value="UDG"/>
    <property type="match status" value="1"/>
</dbReference>
<dbReference type="CDD" id="cd10033">
    <property type="entry name" value="UDG_like"/>
    <property type="match status" value="1"/>
</dbReference>
<comment type="caution">
    <text evidence="9">The sequence shown here is derived from an EMBL/GenBank/DDBJ whole genome shotgun (WGS) entry which is preliminary data.</text>
</comment>
<dbReference type="InterPro" id="IPR051536">
    <property type="entry name" value="UDG_Type-4/5"/>
</dbReference>
<proteinExistence type="predicted"/>
<keyword evidence="7" id="KW-0234">DNA repair</keyword>
<dbReference type="GO" id="GO:0046872">
    <property type="term" value="F:metal ion binding"/>
    <property type="evidence" value="ECO:0007669"/>
    <property type="project" value="UniProtKB-KW"/>
</dbReference>
<reference evidence="9" key="2">
    <citation type="journal article" date="2021" name="Microbiome">
        <title>Successional dynamics and alternative stable states in a saline activated sludge microbial community over 9 years.</title>
        <authorList>
            <person name="Wang Y."/>
            <person name="Ye J."/>
            <person name="Ju F."/>
            <person name="Liu L."/>
            <person name="Boyd J.A."/>
            <person name="Deng Y."/>
            <person name="Parks D.H."/>
            <person name="Jiang X."/>
            <person name="Yin X."/>
            <person name="Woodcroft B.J."/>
            <person name="Tyson G.W."/>
            <person name="Hugenholtz P."/>
            <person name="Polz M.F."/>
            <person name="Zhang T."/>
        </authorList>
    </citation>
    <scope>NUCLEOTIDE SEQUENCE</scope>
    <source>
        <strain evidence="9">HKST-UBA02</strain>
    </source>
</reference>
<evidence type="ECO:0000256" key="5">
    <source>
        <dbReference type="ARBA" id="ARBA00023004"/>
    </source>
</evidence>
<keyword evidence="5" id="KW-0408">Iron</keyword>
<dbReference type="SUPFAM" id="SSF52141">
    <property type="entry name" value="Uracil-DNA glycosylase-like"/>
    <property type="match status" value="1"/>
</dbReference>
<organism evidence="9 10">
    <name type="scientific">Eiseniibacteriota bacterium</name>
    <dbReference type="NCBI Taxonomy" id="2212470"/>
    <lineage>
        <taxon>Bacteria</taxon>
        <taxon>Candidatus Eiseniibacteriota</taxon>
    </lineage>
</organism>
<dbReference type="GO" id="GO:0097506">
    <property type="term" value="F:deaminated base DNA N-glycosylase activity"/>
    <property type="evidence" value="ECO:0007669"/>
    <property type="project" value="UniProtKB-ARBA"/>
</dbReference>
<feature type="domain" description="Uracil-DNA glycosylase-like" evidence="8">
    <location>
        <begin position="6"/>
        <end position="168"/>
    </location>
</feature>
<evidence type="ECO:0000256" key="6">
    <source>
        <dbReference type="ARBA" id="ARBA00023014"/>
    </source>
</evidence>
<evidence type="ECO:0000256" key="2">
    <source>
        <dbReference type="ARBA" id="ARBA00022723"/>
    </source>
</evidence>
<dbReference type="PANTHER" id="PTHR33693:SF1">
    <property type="entry name" value="TYPE-4 URACIL-DNA GLYCOSYLASE"/>
    <property type="match status" value="1"/>
</dbReference>
<gene>
    <name evidence="9" type="ORF">KDA27_05615</name>
</gene>